<dbReference type="AlphaFoldDB" id="A0A7T7L3S7"/>
<keyword evidence="4" id="KW-1185">Reference proteome</keyword>
<keyword evidence="2" id="KW-0732">Signal</keyword>
<proteinExistence type="predicted"/>
<evidence type="ECO:0000256" key="2">
    <source>
        <dbReference type="SAM" id="SignalP"/>
    </source>
</evidence>
<name>A0A7T7L3S7_9ACTN</name>
<dbReference type="RefSeq" id="WP_200400773.1">
    <property type="nucleotide sequence ID" value="NZ_CP066831.1"/>
</dbReference>
<evidence type="ECO:0008006" key="5">
    <source>
        <dbReference type="Google" id="ProtNLM"/>
    </source>
</evidence>
<feature type="chain" id="PRO_5039210640" description="Lipoprotein" evidence="2">
    <location>
        <begin position="33"/>
        <end position="201"/>
    </location>
</feature>
<feature type="compositionally biased region" description="Polar residues" evidence="1">
    <location>
        <begin position="38"/>
        <end position="51"/>
    </location>
</feature>
<dbReference type="EMBL" id="CP066831">
    <property type="protein sequence ID" value="QQM45938.1"/>
    <property type="molecule type" value="Genomic_DNA"/>
</dbReference>
<sequence>MRRVHGVRLLALTGVTALLGAVVACGSTEAGAGDASPGSDTAQASPTSRPSPSHARFVEEIEWADGRRVGMYYAAKRGLMEQHQDTAGEAWSKPHLVYATESDPCQSITLKAFDGGTVAAIANWGPYCSDGEPPMESIAAVGTDNLSKWDTKLTKEFDGWEKVEASGDSEQLTFGRNSTEWLTRLRWSRTDGFGDVEETRR</sequence>
<evidence type="ECO:0000256" key="1">
    <source>
        <dbReference type="SAM" id="MobiDB-lite"/>
    </source>
</evidence>
<feature type="signal peptide" evidence="2">
    <location>
        <begin position="1"/>
        <end position="32"/>
    </location>
</feature>
<reference evidence="3 4" key="1">
    <citation type="submission" date="2020-12" db="EMBL/GenBank/DDBJ databases">
        <title>A novel species.</title>
        <authorList>
            <person name="Li K."/>
        </authorList>
    </citation>
    <scope>NUCLEOTIDE SEQUENCE [LARGE SCALE GENOMIC DNA]</scope>
    <source>
        <strain evidence="3 4">ZYC-3</strain>
    </source>
</reference>
<protein>
    <recommendedName>
        <fullName evidence="5">Lipoprotein</fullName>
    </recommendedName>
</protein>
<organism evidence="3 4">
    <name type="scientific">Streptomyces liliifuscus</name>
    <dbReference type="NCBI Taxonomy" id="2797636"/>
    <lineage>
        <taxon>Bacteria</taxon>
        <taxon>Bacillati</taxon>
        <taxon>Actinomycetota</taxon>
        <taxon>Actinomycetes</taxon>
        <taxon>Kitasatosporales</taxon>
        <taxon>Streptomycetaceae</taxon>
        <taxon>Streptomyces</taxon>
    </lineage>
</organism>
<accession>A0A7T7L3S7</accession>
<dbReference type="Proteomes" id="UP000595636">
    <property type="component" value="Chromosome"/>
</dbReference>
<dbReference type="KEGG" id="slf:JEQ17_45365"/>
<evidence type="ECO:0000313" key="4">
    <source>
        <dbReference type="Proteomes" id="UP000595636"/>
    </source>
</evidence>
<dbReference type="PROSITE" id="PS51257">
    <property type="entry name" value="PROKAR_LIPOPROTEIN"/>
    <property type="match status" value="1"/>
</dbReference>
<gene>
    <name evidence="3" type="ORF">JEQ17_45365</name>
</gene>
<feature type="region of interest" description="Disordered" evidence="1">
    <location>
        <begin position="29"/>
        <end position="55"/>
    </location>
</feature>
<evidence type="ECO:0000313" key="3">
    <source>
        <dbReference type="EMBL" id="QQM45938.1"/>
    </source>
</evidence>